<dbReference type="InterPro" id="IPR046357">
    <property type="entry name" value="PPIase_dom_sf"/>
</dbReference>
<evidence type="ECO:0000259" key="9">
    <source>
        <dbReference type="Pfam" id="PF05698"/>
    </source>
</evidence>
<evidence type="ECO:0000313" key="11">
    <source>
        <dbReference type="EMBL" id="CAB4909968.1"/>
    </source>
</evidence>
<gene>
    <name evidence="10" type="ORF">UFOPK1908_00419</name>
    <name evidence="11" type="ORF">UFOPK3576_01039</name>
</gene>
<keyword evidence="5" id="KW-0143">Chaperone</keyword>
<dbReference type="Gene3D" id="3.30.70.1050">
    <property type="entry name" value="Trigger factor ribosome-binding domain"/>
    <property type="match status" value="1"/>
</dbReference>
<feature type="domain" description="Trigger factor ribosome-binding bacterial" evidence="8">
    <location>
        <begin position="1"/>
        <end position="144"/>
    </location>
</feature>
<dbReference type="PANTHER" id="PTHR30560">
    <property type="entry name" value="TRIGGER FACTOR CHAPERONE AND PEPTIDYL-PROLYL CIS/TRANS ISOMERASE"/>
    <property type="match status" value="1"/>
</dbReference>
<organism evidence="10">
    <name type="scientific">freshwater metagenome</name>
    <dbReference type="NCBI Taxonomy" id="449393"/>
    <lineage>
        <taxon>unclassified sequences</taxon>
        <taxon>metagenomes</taxon>
        <taxon>ecological metagenomes</taxon>
    </lineage>
</organism>
<dbReference type="EMBL" id="CAFBMO010000041">
    <property type="protein sequence ID" value="CAB4909968.1"/>
    <property type="molecule type" value="Genomic_DNA"/>
</dbReference>
<dbReference type="InterPro" id="IPR027304">
    <property type="entry name" value="Trigger_fact/SurA_dom_sf"/>
</dbReference>
<dbReference type="InterPro" id="IPR001179">
    <property type="entry name" value="PPIase_FKBP_dom"/>
</dbReference>
<dbReference type="Pfam" id="PF00254">
    <property type="entry name" value="FKBP_C"/>
    <property type="match status" value="1"/>
</dbReference>
<evidence type="ECO:0000256" key="6">
    <source>
        <dbReference type="ARBA" id="ARBA00023235"/>
    </source>
</evidence>
<dbReference type="NCBIfam" id="TIGR00115">
    <property type="entry name" value="tig"/>
    <property type="match status" value="1"/>
</dbReference>
<dbReference type="Gene3D" id="3.10.50.40">
    <property type="match status" value="1"/>
</dbReference>
<dbReference type="EC" id="5.2.1.8" evidence="3"/>
<comment type="catalytic activity">
    <reaction evidence="1">
        <text>[protein]-peptidylproline (omega=180) = [protein]-peptidylproline (omega=0)</text>
        <dbReference type="Rhea" id="RHEA:16237"/>
        <dbReference type="Rhea" id="RHEA-COMP:10747"/>
        <dbReference type="Rhea" id="RHEA-COMP:10748"/>
        <dbReference type="ChEBI" id="CHEBI:83833"/>
        <dbReference type="ChEBI" id="CHEBI:83834"/>
        <dbReference type="EC" id="5.2.1.8"/>
    </reaction>
</comment>
<dbReference type="GO" id="GO:0015031">
    <property type="term" value="P:protein transport"/>
    <property type="evidence" value="ECO:0007669"/>
    <property type="project" value="InterPro"/>
</dbReference>
<evidence type="ECO:0000256" key="1">
    <source>
        <dbReference type="ARBA" id="ARBA00000971"/>
    </source>
</evidence>
<dbReference type="InterPro" id="IPR008880">
    <property type="entry name" value="Trigger_fac_C"/>
</dbReference>
<dbReference type="Gene3D" id="1.10.3120.10">
    <property type="entry name" value="Trigger factor, C-terminal domain"/>
    <property type="match status" value="1"/>
</dbReference>
<accession>A0A6J6HUN7</accession>
<evidence type="ECO:0000256" key="4">
    <source>
        <dbReference type="ARBA" id="ARBA00023110"/>
    </source>
</evidence>
<dbReference type="Pfam" id="PF05698">
    <property type="entry name" value="Trigger_C"/>
    <property type="match status" value="1"/>
</dbReference>
<name>A0A6J6HUN7_9ZZZZ</name>
<keyword evidence="4" id="KW-0697">Rotamase</keyword>
<dbReference type="InterPro" id="IPR008881">
    <property type="entry name" value="Trigger_fac_ribosome-bd_bac"/>
</dbReference>
<protein>
    <recommendedName>
        <fullName evidence="3">peptidylprolyl isomerase</fullName>
        <ecNumber evidence="3">5.2.1.8</ecNumber>
    </recommendedName>
</protein>
<feature type="domain" description="PPIase FKBP-type" evidence="7">
    <location>
        <begin position="157"/>
        <end position="220"/>
    </location>
</feature>
<dbReference type="SUPFAM" id="SSF109998">
    <property type="entry name" value="Triger factor/SurA peptide-binding domain-like"/>
    <property type="match status" value="1"/>
</dbReference>
<dbReference type="GO" id="GO:0043335">
    <property type="term" value="P:protein unfolding"/>
    <property type="evidence" value="ECO:0007669"/>
    <property type="project" value="TreeGrafter"/>
</dbReference>
<dbReference type="PIRSF" id="PIRSF003095">
    <property type="entry name" value="Trigger_factor"/>
    <property type="match status" value="1"/>
</dbReference>
<dbReference type="HAMAP" id="MF_00303">
    <property type="entry name" value="Trigger_factor_Tig"/>
    <property type="match status" value="1"/>
</dbReference>
<dbReference type="InterPro" id="IPR005215">
    <property type="entry name" value="Trig_fac"/>
</dbReference>
<proteinExistence type="inferred from homology"/>
<dbReference type="AlphaFoldDB" id="A0A6J6HUN7"/>
<dbReference type="Pfam" id="PF05697">
    <property type="entry name" value="Trigger_N"/>
    <property type="match status" value="1"/>
</dbReference>
<reference evidence="10" key="1">
    <citation type="submission" date="2020-05" db="EMBL/GenBank/DDBJ databases">
        <authorList>
            <person name="Chiriac C."/>
            <person name="Salcher M."/>
            <person name="Ghai R."/>
            <person name="Kavagutti S V."/>
        </authorList>
    </citation>
    <scope>NUCLEOTIDE SEQUENCE</scope>
</reference>
<evidence type="ECO:0000256" key="2">
    <source>
        <dbReference type="ARBA" id="ARBA00005464"/>
    </source>
</evidence>
<keyword evidence="6" id="KW-0413">Isomerase</keyword>
<dbReference type="EMBL" id="CAEZVB010000011">
    <property type="protein sequence ID" value="CAB4616537.1"/>
    <property type="molecule type" value="Genomic_DNA"/>
</dbReference>
<sequence length="431" mass="46889">MKSTVETLSPTRVKLTIEVPFDELKPAFDEAYAAIGKQVSIPGFRKGKVPARVLEQRVGRGAVIDEAVNNAVPQHYEEALREHKVVPVARPEIDVTDLKDGESLSFTAEVDVRPEFDLPAFDAVKVEVSNAVPSDEDVETQLTSLRTRFASLKDVEREAVDGDVLLVDIAGETPEGDTVDDLVGSALSYELGTDGMLPGFDDAVRGAKKDGEITFSFTPQNGDWTGVELVVHVKVQAVRERELPELNDDFAQLASEFDTVAELRADVAERLVKMKKLEQAGEAREKTHEALLALIDIPLPESVIAAEVEDHFSDGHGGDEAHRTEVEEQARTGLKSQFILDKIAEAEEISVGETELSAWLVQNAPRYGMAPDQFAQALVQANQVPMAIQDIRRGKALAAAMKQVSVVDADGNAVDLEALEAELNQGFAEAE</sequence>
<dbReference type="GO" id="GO:0044183">
    <property type="term" value="F:protein folding chaperone"/>
    <property type="evidence" value="ECO:0007669"/>
    <property type="project" value="TreeGrafter"/>
</dbReference>
<evidence type="ECO:0000259" key="7">
    <source>
        <dbReference type="Pfam" id="PF00254"/>
    </source>
</evidence>
<evidence type="ECO:0000256" key="5">
    <source>
        <dbReference type="ARBA" id="ARBA00023186"/>
    </source>
</evidence>
<dbReference type="InterPro" id="IPR036611">
    <property type="entry name" value="Trigger_fac_ribosome-bd_sf"/>
</dbReference>
<feature type="domain" description="Trigger factor C-terminal" evidence="9">
    <location>
        <begin position="259"/>
        <end position="400"/>
    </location>
</feature>
<dbReference type="GO" id="GO:0043022">
    <property type="term" value="F:ribosome binding"/>
    <property type="evidence" value="ECO:0007669"/>
    <property type="project" value="TreeGrafter"/>
</dbReference>
<dbReference type="GO" id="GO:0051083">
    <property type="term" value="P:'de novo' cotranslational protein folding"/>
    <property type="evidence" value="ECO:0007669"/>
    <property type="project" value="TreeGrafter"/>
</dbReference>
<comment type="similarity">
    <text evidence="2">Belongs to the FKBP-type PPIase family. Tig subfamily.</text>
</comment>
<evidence type="ECO:0000259" key="8">
    <source>
        <dbReference type="Pfam" id="PF05697"/>
    </source>
</evidence>
<dbReference type="PANTHER" id="PTHR30560:SF3">
    <property type="entry name" value="TRIGGER FACTOR-LIKE PROTEIN TIG, CHLOROPLASTIC"/>
    <property type="match status" value="1"/>
</dbReference>
<evidence type="ECO:0000256" key="3">
    <source>
        <dbReference type="ARBA" id="ARBA00013194"/>
    </source>
</evidence>
<dbReference type="GO" id="GO:0003755">
    <property type="term" value="F:peptidyl-prolyl cis-trans isomerase activity"/>
    <property type="evidence" value="ECO:0007669"/>
    <property type="project" value="UniProtKB-KW"/>
</dbReference>
<dbReference type="SUPFAM" id="SSF102735">
    <property type="entry name" value="Trigger factor ribosome-binding domain"/>
    <property type="match status" value="1"/>
</dbReference>
<evidence type="ECO:0000313" key="10">
    <source>
        <dbReference type="EMBL" id="CAB4616537.1"/>
    </source>
</evidence>
<dbReference type="SUPFAM" id="SSF54534">
    <property type="entry name" value="FKBP-like"/>
    <property type="match status" value="1"/>
</dbReference>
<dbReference type="InterPro" id="IPR037041">
    <property type="entry name" value="Trigger_fac_C_sf"/>
</dbReference>